<sequence length="247" mass="28029">MTRVTESVNIIAIRVTLIVGNKIFLSKTEKTMEDTISKDHKDSKFQILPSLKERYSPRVFSEKPVSEVELRSLFEAGRWAASSYNRQPWRIIWGIKGSKTYDRIFDCLGEFNQSWAGNAPVLLITAFKTKTDEGQENFHALHDLGLFMGNVTTQAQHLGIALHHMAGVDFKKAKKEFKFPEEYHVATAVAIGYYGGNPKDLPEELRAQEDPENRTRMMQREFTFNGDYTNEPGLTSDNAGTLDNTTS</sequence>
<feature type="domain" description="Nitroreductase" evidence="4">
    <location>
        <begin position="51"/>
        <end position="94"/>
    </location>
</feature>
<comment type="similarity">
    <text evidence="1">Belongs to the nitroreductase family.</text>
</comment>
<name>A0A4V2F7J7_9FLAO</name>
<evidence type="ECO:0000256" key="2">
    <source>
        <dbReference type="ARBA" id="ARBA00023002"/>
    </source>
</evidence>
<dbReference type="InterPro" id="IPR029479">
    <property type="entry name" value="Nitroreductase"/>
</dbReference>
<keyword evidence="2" id="KW-0560">Oxidoreductase</keyword>
<keyword evidence="6" id="KW-1185">Reference proteome</keyword>
<accession>A0A4V2F7J7</accession>
<dbReference type="Pfam" id="PF00881">
    <property type="entry name" value="Nitroreductase"/>
    <property type="match status" value="2"/>
</dbReference>
<dbReference type="InterPro" id="IPR000415">
    <property type="entry name" value="Nitroreductase-like"/>
</dbReference>
<protein>
    <submittedName>
        <fullName evidence="5">Nitroreductase</fullName>
    </submittedName>
</protein>
<dbReference type="SUPFAM" id="SSF55469">
    <property type="entry name" value="FMN-dependent nitroreductase-like"/>
    <property type="match status" value="1"/>
</dbReference>
<feature type="domain" description="Nitroreductase" evidence="4">
    <location>
        <begin position="110"/>
        <end position="193"/>
    </location>
</feature>
<dbReference type="CDD" id="cd02138">
    <property type="entry name" value="TdsD-like"/>
    <property type="match status" value="1"/>
</dbReference>
<dbReference type="Proteomes" id="UP000292262">
    <property type="component" value="Unassembled WGS sequence"/>
</dbReference>
<reference evidence="5 6" key="1">
    <citation type="submission" date="2019-02" db="EMBL/GenBank/DDBJ databases">
        <title>Genomic Encyclopedia of Type Strains, Phase IV (KMG-IV): sequencing the most valuable type-strain genomes for metagenomic binning, comparative biology and taxonomic classification.</title>
        <authorList>
            <person name="Goeker M."/>
        </authorList>
    </citation>
    <scope>NUCLEOTIDE SEQUENCE [LARGE SCALE GENOMIC DNA]</scope>
    <source>
        <strain evidence="5 6">DSM 17196</strain>
    </source>
</reference>
<dbReference type="GO" id="GO:0016491">
    <property type="term" value="F:oxidoreductase activity"/>
    <property type="evidence" value="ECO:0007669"/>
    <property type="project" value="UniProtKB-KW"/>
</dbReference>
<feature type="compositionally biased region" description="Polar residues" evidence="3">
    <location>
        <begin position="226"/>
        <end position="247"/>
    </location>
</feature>
<evidence type="ECO:0000256" key="3">
    <source>
        <dbReference type="SAM" id="MobiDB-lite"/>
    </source>
</evidence>
<dbReference type="EMBL" id="SGXE01000001">
    <property type="protein sequence ID" value="RZT00060.1"/>
    <property type="molecule type" value="Genomic_DNA"/>
</dbReference>
<dbReference type="PANTHER" id="PTHR43673:SF10">
    <property type="entry name" value="NADH DEHYDROGENASE_NAD(P)H NITROREDUCTASE XCC3605-RELATED"/>
    <property type="match status" value="1"/>
</dbReference>
<dbReference type="AlphaFoldDB" id="A0A4V2F7J7"/>
<gene>
    <name evidence="5" type="ORF">EV197_1290</name>
</gene>
<feature type="region of interest" description="Disordered" evidence="3">
    <location>
        <begin position="224"/>
        <end position="247"/>
    </location>
</feature>
<dbReference type="PANTHER" id="PTHR43673">
    <property type="entry name" value="NAD(P)H NITROREDUCTASE YDGI-RELATED"/>
    <property type="match status" value="1"/>
</dbReference>
<evidence type="ECO:0000259" key="4">
    <source>
        <dbReference type="Pfam" id="PF00881"/>
    </source>
</evidence>
<organism evidence="5 6">
    <name type="scientific">Aquimarina brevivitae</name>
    <dbReference type="NCBI Taxonomy" id="323412"/>
    <lineage>
        <taxon>Bacteria</taxon>
        <taxon>Pseudomonadati</taxon>
        <taxon>Bacteroidota</taxon>
        <taxon>Flavobacteriia</taxon>
        <taxon>Flavobacteriales</taxon>
        <taxon>Flavobacteriaceae</taxon>
        <taxon>Aquimarina</taxon>
    </lineage>
</organism>
<dbReference type="Gene3D" id="3.40.109.10">
    <property type="entry name" value="NADH Oxidase"/>
    <property type="match status" value="1"/>
</dbReference>
<proteinExistence type="inferred from homology"/>
<comment type="caution">
    <text evidence="5">The sequence shown here is derived from an EMBL/GenBank/DDBJ whole genome shotgun (WGS) entry which is preliminary data.</text>
</comment>
<evidence type="ECO:0000313" key="5">
    <source>
        <dbReference type="EMBL" id="RZT00060.1"/>
    </source>
</evidence>
<evidence type="ECO:0000313" key="6">
    <source>
        <dbReference type="Proteomes" id="UP000292262"/>
    </source>
</evidence>
<evidence type="ECO:0000256" key="1">
    <source>
        <dbReference type="ARBA" id="ARBA00007118"/>
    </source>
</evidence>